<reference evidence="2" key="1">
    <citation type="submission" date="2022-10" db="EMBL/GenBank/DDBJ databases">
        <authorList>
            <person name="Chen Y."/>
            <person name="Dougan E. K."/>
            <person name="Chan C."/>
            <person name="Rhodes N."/>
            <person name="Thang M."/>
        </authorList>
    </citation>
    <scope>NUCLEOTIDE SEQUENCE</scope>
</reference>
<keyword evidence="1" id="KW-0175">Coiled coil</keyword>
<accession>A0A9P1FU57</accession>
<evidence type="ECO:0000313" key="3">
    <source>
        <dbReference type="EMBL" id="CAL1140320.1"/>
    </source>
</evidence>
<protein>
    <submittedName>
        <fullName evidence="4">Guanylate kinase</fullName>
    </submittedName>
</protein>
<evidence type="ECO:0000256" key="1">
    <source>
        <dbReference type="SAM" id="Coils"/>
    </source>
</evidence>
<organism evidence="2">
    <name type="scientific">Cladocopium goreaui</name>
    <dbReference type="NCBI Taxonomy" id="2562237"/>
    <lineage>
        <taxon>Eukaryota</taxon>
        <taxon>Sar</taxon>
        <taxon>Alveolata</taxon>
        <taxon>Dinophyceae</taxon>
        <taxon>Suessiales</taxon>
        <taxon>Symbiodiniaceae</taxon>
        <taxon>Cladocopium</taxon>
    </lineage>
</organism>
<proteinExistence type="predicted"/>
<dbReference type="EMBL" id="CAMXCT010001118">
    <property type="protein sequence ID" value="CAI3986945.1"/>
    <property type="molecule type" value="Genomic_DNA"/>
</dbReference>
<feature type="coiled-coil region" evidence="1">
    <location>
        <begin position="13"/>
        <end position="43"/>
    </location>
</feature>
<sequence>MVWEIRCGPWSRIQHLNDNAEELEELRQQRRLALREMTDTILELNKLDCHFLLENPWGTDSWEQDELKPIFQLDGVQLRKGSMCNFGLRGKDGLLLRKDTGWCSDLPRVLDAVALPCNGAHQHELCLGGNAKHAQIYTKKLCRAVIDGLKAESSNNVAMSVSASMWRPMTSGLLHEVL</sequence>
<evidence type="ECO:0000313" key="4">
    <source>
        <dbReference type="EMBL" id="CAL4774257.1"/>
    </source>
</evidence>
<dbReference type="EMBL" id="CAMXCT020001118">
    <property type="protein sequence ID" value="CAL1140320.1"/>
    <property type="molecule type" value="Genomic_DNA"/>
</dbReference>
<keyword evidence="4" id="KW-0418">Kinase</keyword>
<name>A0A9P1FU57_9DINO</name>
<comment type="caution">
    <text evidence="2">The sequence shown here is derived from an EMBL/GenBank/DDBJ whole genome shotgun (WGS) entry which is preliminary data.</text>
</comment>
<dbReference type="Proteomes" id="UP001152797">
    <property type="component" value="Unassembled WGS sequence"/>
</dbReference>
<dbReference type="EMBL" id="CAMXCT030001118">
    <property type="protein sequence ID" value="CAL4774257.1"/>
    <property type="molecule type" value="Genomic_DNA"/>
</dbReference>
<evidence type="ECO:0000313" key="2">
    <source>
        <dbReference type="EMBL" id="CAI3986945.1"/>
    </source>
</evidence>
<dbReference type="GO" id="GO:0016301">
    <property type="term" value="F:kinase activity"/>
    <property type="evidence" value="ECO:0007669"/>
    <property type="project" value="UniProtKB-KW"/>
</dbReference>
<evidence type="ECO:0000313" key="5">
    <source>
        <dbReference type="Proteomes" id="UP001152797"/>
    </source>
</evidence>
<keyword evidence="4" id="KW-0808">Transferase</keyword>
<reference evidence="3" key="2">
    <citation type="submission" date="2024-04" db="EMBL/GenBank/DDBJ databases">
        <authorList>
            <person name="Chen Y."/>
            <person name="Shah S."/>
            <person name="Dougan E. K."/>
            <person name="Thang M."/>
            <person name="Chan C."/>
        </authorList>
    </citation>
    <scope>NUCLEOTIDE SEQUENCE [LARGE SCALE GENOMIC DNA]</scope>
</reference>
<dbReference type="AlphaFoldDB" id="A0A9P1FU57"/>
<gene>
    <name evidence="2" type="ORF">C1SCF055_LOCUS14257</name>
</gene>
<keyword evidence="5" id="KW-1185">Reference proteome</keyword>